<dbReference type="EMBL" id="JAUEPR010000023">
    <property type="protein sequence ID" value="KAK0475476.1"/>
    <property type="molecule type" value="Genomic_DNA"/>
</dbReference>
<accession>A0AA39P193</accession>
<evidence type="ECO:0000313" key="1">
    <source>
        <dbReference type="EMBL" id="KAK0475476.1"/>
    </source>
</evidence>
<name>A0AA39P193_9AGAR</name>
<dbReference type="Proteomes" id="UP001175227">
    <property type="component" value="Unassembled WGS sequence"/>
</dbReference>
<organism evidence="1 2">
    <name type="scientific">Armillaria novae-zelandiae</name>
    <dbReference type="NCBI Taxonomy" id="153914"/>
    <lineage>
        <taxon>Eukaryota</taxon>
        <taxon>Fungi</taxon>
        <taxon>Dikarya</taxon>
        <taxon>Basidiomycota</taxon>
        <taxon>Agaricomycotina</taxon>
        <taxon>Agaricomycetes</taxon>
        <taxon>Agaricomycetidae</taxon>
        <taxon>Agaricales</taxon>
        <taxon>Marasmiineae</taxon>
        <taxon>Physalacriaceae</taxon>
        <taxon>Armillaria</taxon>
    </lineage>
</organism>
<keyword evidence="2" id="KW-1185">Reference proteome</keyword>
<gene>
    <name evidence="1" type="ORF">IW261DRAFT_481522</name>
</gene>
<sequence length="179" mass="20848">MEALEVPVIMAWPCKPRLESALTLSCTGRHRLRFWRQGATFLYFLTTYIHTGLNAASFHCLHVTMSIHDVAKLTPCQWRASHDLSCRFHKPSPRSDAVYILDIQGKNSAFGFDLVHIVQRQRGMRESHPWWKHNSKPSWLSLLLVHLLLQCLSRVFICYHNLSYRSQSRFTEYAHNGRG</sequence>
<comment type="caution">
    <text evidence="1">The sequence shown here is derived from an EMBL/GenBank/DDBJ whole genome shotgun (WGS) entry which is preliminary data.</text>
</comment>
<reference evidence="1" key="1">
    <citation type="submission" date="2023-06" db="EMBL/GenBank/DDBJ databases">
        <authorList>
            <consortium name="Lawrence Berkeley National Laboratory"/>
            <person name="Ahrendt S."/>
            <person name="Sahu N."/>
            <person name="Indic B."/>
            <person name="Wong-Bajracharya J."/>
            <person name="Merenyi Z."/>
            <person name="Ke H.-M."/>
            <person name="Monk M."/>
            <person name="Kocsube S."/>
            <person name="Drula E."/>
            <person name="Lipzen A."/>
            <person name="Balint B."/>
            <person name="Henrissat B."/>
            <person name="Andreopoulos B."/>
            <person name="Martin F.M."/>
            <person name="Harder C.B."/>
            <person name="Rigling D."/>
            <person name="Ford K.L."/>
            <person name="Foster G.D."/>
            <person name="Pangilinan J."/>
            <person name="Papanicolaou A."/>
            <person name="Barry K."/>
            <person name="LaButti K."/>
            <person name="Viragh M."/>
            <person name="Koriabine M."/>
            <person name="Yan M."/>
            <person name="Riley R."/>
            <person name="Champramary S."/>
            <person name="Plett K.L."/>
            <person name="Tsai I.J."/>
            <person name="Slot J."/>
            <person name="Sipos G."/>
            <person name="Plett J."/>
            <person name="Nagy L.G."/>
            <person name="Grigoriev I.V."/>
        </authorList>
    </citation>
    <scope>NUCLEOTIDE SEQUENCE</scope>
    <source>
        <strain evidence="1">ICMP 16352</strain>
    </source>
</reference>
<proteinExistence type="predicted"/>
<evidence type="ECO:0000313" key="2">
    <source>
        <dbReference type="Proteomes" id="UP001175227"/>
    </source>
</evidence>
<dbReference type="AlphaFoldDB" id="A0AA39P193"/>
<protein>
    <submittedName>
        <fullName evidence="1">Uncharacterized protein</fullName>
    </submittedName>
</protein>